<evidence type="ECO:0000313" key="1">
    <source>
        <dbReference type="EMBL" id="CUV05979.1"/>
    </source>
</evidence>
<organism evidence="1">
    <name type="scientific">hydrothermal vent metagenome</name>
    <dbReference type="NCBI Taxonomy" id="652676"/>
    <lineage>
        <taxon>unclassified sequences</taxon>
        <taxon>metagenomes</taxon>
        <taxon>ecological metagenomes</taxon>
    </lineage>
</organism>
<name>A0A160VCQ0_9ZZZZ</name>
<proteinExistence type="predicted"/>
<dbReference type="EMBL" id="FAXA01000477">
    <property type="protein sequence ID" value="CUV05979.1"/>
    <property type="molecule type" value="Genomic_DNA"/>
</dbReference>
<dbReference type="AlphaFoldDB" id="A0A160VCQ0"/>
<dbReference type="PANTHER" id="PTHR40267">
    <property type="entry name" value="BLR3294 PROTEIN"/>
    <property type="match status" value="1"/>
</dbReference>
<gene>
    <name evidence="1" type="ORF">MGWOODY_Clf92</name>
</gene>
<dbReference type="PANTHER" id="PTHR40267:SF1">
    <property type="entry name" value="BLR3294 PROTEIN"/>
    <property type="match status" value="1"/>
</dbReference>
<dbReference type="InterPro" id="IPR026286">
    <property type="entry name" value="MaiA/AMDase"/>
</dbReference>
<dbReference type="PIRSF" id="PIRSF015736">
    <property type="entry name" value="MI"/>
    <property type="match status" value="1"/>
</dbReference>
<dbReference type="InterPro" id="IPR053714">
    <property type="entry name" value="Iso_Racemase_Enz_sf"/>
</dbReference>
<dbReference type="Pfam" id="PF17645">
    <property type="entry name" value="Amdase"/>
    <property type="match status" value="1"/>
</dbReference>
<dbReference type="Gene3D" id="3.40.50.12500">
    <property type="match status" value="1"/>
</dbReference>
<accession>A0A160VCQ0</accession>
<sequence>MPDKLGWRANWGVIAPSTNTSVQPEFDEMRPRGVTNHMSRIYVPDNPLESDDDFNKLMDAIRLEWDNAIHRVMTCNPDYLVMGMSSETFWGGLKKANELKAHMTGMTGLQVAMGSDACQAAIRCYGDIKKIAVLTPYWPVADENVTLFFNDCGFEIVALKGLCCPGPAAIAQTTEKQMMSGLRELNESDAEVLVQVGTNLGMARMAAEAEKWLNKPVIAINTATYWYAMRDNGMDDTLEGFGSLMSDYRELPKLYFDKLKEQAEAA</sequence>
<reference evidence="1" key="1">
    <citation type="submission" date="2015-10" db="EMBL/GenBank/DDBJ databases">
        <authorList>
            <person name="Gilbert D.G."/>
        </authorList>
    </citation>
    <scope>NUCLEOTIDE SEQUENCE</scope>
</reference>
<protein>
    <submittedName>
        <fullName evidence="1">Arylmalonate decarboxylase</fullName>
    </submittedName>
</protein>